<organism evidence="1 2">
    <name type="scientific">Leadbettera azotonutricia (strain ATCC BAA-888 / DSM 13862 / ZAS-9)</name>
    <name type="common">Treponema azotonutricium</name>
    <dbReference type="NCBI Taxonomy" id="545695"/>
    <lineage>
        <taxon>Bacteria</taxon>
        <taxon>Pseudomonadati</taxon>
        <taxon>Spirochaetota</taxon>
        <taxon>Spirochaetia</taxon>
        <taxon>Spirochaetales</taxon>
        <taxon>Breznakiellaceae</taxon>
        <taxon>Leadbettera</taxon>
    </lineage>
</organism>
<dbReference type="Proteomes" id="UP000009222">
    <property type="component" value="Chromosome"/>
</dbReference>
<dbReference type="AlphaFoldDB" id="F5Y834"/>
<reference evidence="2" key="1">
    <citation type="submission" date="2009-12" db="EMBL/GenBank/DDBJ databases">
        <title>Complete sequence of Treponema azotonutricium strain ZAS-9.</title>
        <authorList>
            <person name="Tetu S.G."/>
            <person name="Matson E."/>
            <person name="Ren Q."/>
            <person name="Seshadri R."/>
            <person name="Elbourne L."/>
            <person name="Hassan K.A."/>
            <person name="Durkin A."/>
            <person name="Radune D."/>
            <person name="Mohamoud Y."/>
            <person name="Shay R."/>
            <person name="Jin S."/>
            <person name="Zhang X."/>
            <person name="Lucey K."/>
            <person name="Ballor N.R."/>
            <person name="Ottesen E."/>
            <person name="Rosenthal R."/>
            <person name="Allen A."/>
            <person name="Leadbetter J.R."/>
            <person name="Paulsen I.T."/>
        </authorList>
    </citation>
    <scope>NUCLEOTIDE SEQUENCE [LARGE SCALE GENOMIC DNA]</scope>
    <source>
        <strain evidence="2">ATCC BAA-888 / DSM 13862 / ZAS-9</strain>
    </source>
</reference>
<proteinExistence type="predicted"/>
<dbReference type="EMBL" id="CP001841">
    <property type="protein sequence ID" value="AEF81762.1"/>
    <property type="molecule type" value="Genomic_DNA"/>
</dbReference>
<dbReference type="RefSeq" id="WP_015709781.1">
    <property type="nucleotide sequence ID" value="NC_015577.1"/>
</dbReference>
<evidence type="ECO:0000313" key="2">
    <source>
        <dbReference type="Proteomes" id="UP000009222"/>
    </source>
</evidence>
<sequence length="83" mass="9614">MEPQIEFNPAAFKHGYTEADIQWAFKTQLRDVLMEGFDNKYLVIGFDQAGNIIEVMYNRIDEKSVNVFHAMKARQQFLDGLGI</sequence>
<dbReference type="OrthoDB" id="361366at2"/>
<dbReference type="KEGG" id="taz:TREAZ_2271"/>
<keyword evidence="2" id="KW-1185">Reference proteome</keyword>
<name>F5Y834_LEAAZ</name>
<evidence type="ECO:0008006" key="3">
    <source>
        <dbReference type="Google" id="ProtNLM"/>
    </source>
</evidence>
<dbReference type="InParanoid" id="F5Y834"/>
<protein>
    <recommendedName>
        <fullName evidence="3">Phage protein</fullName>
    </recommendedName>
</protein>
<evidence type="ECO:0000313" key="1">
    <source>
        <dbReference type="EMBL" id="AEF81762.1"/>
    </source>
</evidence>
<dbReference type="HOGENOM" id="CLU_168745_1_1_12"/>
<gene>
    <name evidence="1" type="ordered locus">TREAZ_2271</name>
</gene>
<reference evidence="1 2" key="2">
    <citation type="journal article" date="2011" name="ISME J.">
        <title>RNA-seq reveals cooperative metabolic interactions between two termite-gut spirochete species in co-culture.</title>
        <authorList>
            <person name="Rosenthal A.Z."/>
            <person name="Matson E.G."/>
            <person name="Eldar A."/>
            <person name="Leadbetter J.R."/>
        </authorList>
    </citation>
    <scope>NUCLEOTIDE SEQUENCE [LARGE SCALE GENOMIC DNA]</scope>
    <source>
        <strain evidence="2">ATCC BAA-888 / DSM 13862 / ZAS-9</strain>
    </source>
</reference>
<dbReference type="eggNOG" id="ENOG5031DX6">
    <property type="taxonomic scope" value="Bacteria"/>
</dbReference>
<accession>F5Y834</accession>